<name>A0A9P0DWV6_PHYSR</name>
<accession>A0A9P0DWV6</accession>
<feature type="compositionally biased region" description="Basic and acidic residues" evidence="2">
    <location>
        <begin position="1602"/>
        <end position="1626"/>
    </location>
</feature>
<evidence type="ECO:0000313" key="3">
    <source>
        <dbReference type="EMBL" id="CAH1188748.1"/>
    </source>
</evidence>
<feature type="compositionally biased region" description="Acidic residues" evidence="2">
    <location>
        <begin position="1"/>
        <end position="12"/>
    </location>
</feature>
<feature type="region of interest" description="Disordered" evidence="2">
    <location>
        <begin position="1"/>
        <end position="49"/>
    </location>
</feature>
<feature type="region of interest" description="Disordered" evidence="2">
    <location>
        <begin position="962"/>
        <end position="1008"/>
    </location>
</feature>
<proteinExistence type="predicted"/>
<organism evidence="3 4">
    <name type="scientific">Phyllotreta striolata</name>
    <name type="common">Striped flea beetle</name>
    <name type="synonym">Crioceris striolata</name>
    <dbReference type="NCBI Taxonomy" id="444603"/>
    <lineage>
        <taxon>Eukaryota</taxon>
        <taxon>Metazoa</taxon>
        <taxon>Ecdysozoa</taxon>
        <taxon>Arthropoda</taxon>
        <taxon>Hexapoda</taxon>
        <taxon>Insecta</taxon>
        <taxon>Pterygota</taxon>
        <taxon>Neoptera</taxon>
        <taxon>Endopterygota</taxon>
        <taxon>Coleoptera</taxon>
        <taxon>Polyphaga</taxon>
        <taxon>Cucujiformia</taxon>
        <taxon>Chrysomeloidea</taxon>
        <taxon>Chrysomelidae</taxon>
        <taxon>Galerucinae</taxon>
        <taxon>Alticini</taxon>
        <taxon>Phyllotreta</taxon>
    </lineage>
</organism>
<dbReference type="EMBL" id="CAKJVH030000001">
    <property type="protein sequence ID" value="CAH1188748.1"/>
    <property type="molecule type" value="Genomic_DNA"/>
</dbReference>
<evidence type="ECO:0000313" key="4">
    <source>
        <dbReference type="Proteomes" id="UP001153712"/>
    </source>
</evidence>
<protein>
    <submittedName>
        <fullName evidence="3">Uncharacterized protein</fullName>
    </submittedName>
</protein>
<sequence length="1636" mass="185718">MVFNANEDEEADVTVVEWREGQAGRSSKRKKREEESPQAADKRPIKRLAGDTTHIMLEKVLKASKRLNELVNKSTNTKTEIKEAITALRYNIDRLATDINKRKDEEKSKNKDQGTQVGDRKPETREIGIQVNNMAMDIEKEIGNNQNFEDVDALLNHDWPEDVYVRTKEVVDYPIKRDKDKDLVLLVDPGGGEKGLGKIIIERCPEAWDLINPDQEEVKYLNNITKTITSDGVSEEKSKYIFVIPHNVQEEPNNFEKIYNKVVQLRDQIIKENRRKVVFAAAEGINRSACRRILECVFRKTSVDLECRVPNGAQRVRQDGGGESQGSRSSVLTIKKEGQTYAELLKTIKDKVNIEKMGINIKKIRESGTENIQLVLNEGKEKTMHLAKEITTHCKDVNVITRTFGTTLYVLGMERTTTAEEVTNALTRSPVRKCKEQGTGTEGAGAIKECELFKRVRSASLTSLKGPKKRCREMDEAQEFKDKFDKINETVNRLEAILSQTPNTKAEMREAIKVLVMQVKGLNGSIPDWEELRNTKERKLPEKTTRSIGVQAELTERIEEIEEEKKEVNNMVNKIFEEEGNDKERLLNTIDVTWDEKRFRKTKVKKVDQDNISFKSGSTIAIIIDPEYKKRDQTDIGYSNKIPGLNKLIEEGLTMGEIEYVQTQLEVTSKKETEVTKSRTIALPISMDKSGFTDAGAVYDMGIKLSEEPIIEGVEEISLIVAGKMDMNYVRKIVEYIFRWKKVDIEIIKYEKGAGRRGSLARRPSIKLPAIMGGREQRGEGTGTEKIIVKSEKGTYLDALKAIKQKVDPRELGVDIKAVQKTAKGDLLLEVRGDRAIADRFKEAIKQNVQNKVEMVNRTKTIHISDIDGDVTGEQSPPVIRKTGLEEFIATGRTTRSCSVGGTPSKRKQDDRTVDLEEFRSYFSRIVVNAEQLIRLTVEHHNYTQADIRDKIKELKKHTDSAQKKLSNLSEDVVTQEEKKKRMEPATRTIGTQTYLSGNEDEETREAKEISEQLDRIESFEELGGILETQWPEKVYRNTKEVEINTDAYRANNTLLVVGSDKGADEISINEMERTFPGLTEILDSNEGTLDKMNNTQKISSRAGDRTIDKNIFILPMETTEAVTESESKNAITQMTTFKEIGITRSPVRKCKEQGTGTEGAGAIKECELFKRVRSASLTSLKGPKKRCREMDEAQEFKDKFDKINETVNRLEAILSQTPNTKAEMREAIKVLVMQVKGLNGSIPDWEELRNTKERKLPEKTTRSIGVQAELMERIEEIEEEKKEVNNMVNKIFEEEGNDKERLLNTIDVTWDEKRFRKTKVKKVDQDNISFKSGSTIAIIIDPEYKKRDQTDIGYSNKIPGLNKLIEEGLTMGEIEYVQTQLEVTSKKETEVTKSRTIALPISMDKSGFTDAGAVYDMGIKLSEEPIIEGVEEISLIVAGKMDMNYVRKIVEYIFRWKKVDIEIIKYEKGAGRRGSLARRPSIKLPAIMGGREQRGEGTGTEKIIVKSEKGTYLDALKAIKQKVDPRELGVDIKAVQKTAKGDLLLEVRGDRAIADRFKEAIKQNVQNKVEMVNRTKTIHISDIDGDVTGEQLESAIRQIDEDIQEHKDMECERQGEEKSDIDQGKNEQPVNKSVI</sequence>
<feature type="compositionally biased region" description="Basic and acidic residues" evidence="2">
    <location>
        <begin position="32"/>
        <end position="43"/>
    </location>
</feature>
<keyword evidence="1" id="KW-0175">Coiled coil</keyword>
<evidence type="ECO:0000256" key="2">
    <source>
        <dbReference type="SAM" id="MobiDB-lite"/>
    </source>
</evidence>
<comment type="caution">
    <text evidence="3">The sequence shown here is derived from an EMBL/GenBank/DDBJ whole genome shotgun (WGS) entry which is preliminary data.</text>
</comment>
<feature type="region of interest" description="Disordered" evidence="2">
    <location>
        <begin position="101"/>
        <end position="125"/>
    </location>
</feature>
<feature type="coiled-coil region" evidence="1">
    <location>
        <begin position="1268"/>
        <end position="1298"/>
    </location>
</feature>
<feature type="compositionally biased region" description="Basic and acidic residues" evidence="2">
    <location>
        <begin position="976"/>
        <end position="985"/>
    </location>
</feature>
<feature type="compositionally biased region" description="Polar residues" evidence="2">
    <location>
        <begin position="1627"/>
        <end position="1636"/>
    </location>
</feature>
<evidence type="ECO:0000256" key="1">
    <source>
        <dbReference type="SAM" id="Coils"/>
    </source>
</evidence>
<reference evidence="3" key="1">
    <citation type="submission" date="2022-01" db="EMBL/GenBank/DDBJ databases">
        <authorList>
            <person name="King R."/>
        </authorList>
    </citation>
    <scope>NUCLEOTIDE SEQUENCE</scope>
</reference>
<keyword evidence="4" id="KW-1185">Reference proteome</keyword>
<dbReference type="Proteomes" id="UP001153712">
    <property type="component" value="Unassembled WGS sequence"/>
</dbReference>
<gene>
    <name evidence="3" type="ORF">PHYEVI_LOCUS11805</name>
</gene>
<dbReference type="OrthoDB" id="6778510at2759"/>
<feature type="region of interest" description="Disordered" evidence="2">
    <location>
        <begin position="1602"/>
        <end position="1636"/>
    </location>
</feature>
<feature type="coiled-coil region" evidence="1">
    <location>
        <begin position="551"/>
        <end position="581"/>
    </location>
</feature>